<dbReference type="InterPro" id="IPR050908">
    <property type="entry name" value="SmbC-like"/>
</dbReference>
<reference evidence="2 3" key="1">
    <citation type="journal article" date="2003" name="Science">
        <title>A genomic view of the human-Bacteroides thetaiotaomicron symbiosis.</title>
        <authorList>
            <person name="Xu J."/>
            <person name="Bjursell M.K."/>
            <person name="Himrod J."/>
            <person name="Deng S."/>
            <person name="Carmichael L.K."/>
            <person name="Chiang H.C."/>
            <person name="Hooper L.V."/>
            <person name="Gordon J.I."/>
        </authorList>
    </citation>
    <scope>NUCLEOTIDE SEQUENCE [LARGE SCALE GENOMIC DNA]</scope>
    <source>
        <strain evidence="3">ATCC 29148 / DSM 2079 / JCM 5827 / CCUG 10774 / NCTC 10582 / VPI-5482 / E50</strain>
    </source>
</reference>
<dbReference type="PANTHER" id="PTHR40055">
    <property type="entry name" value="TRANSCRIPTIONAL REGULATOR YGIV-RELATED"/>
    <property type="match status" value="1"/>
</dbReference>
<dbReference type="HOGENOM" id="CLU_144628_0_0_10"/>
<dbReference type="PaxDb" id="226186-BT_1188"/>
<evidence type="ECO:0000259" key="1">
    <source>
        <dbReference type="SMART" id="SM00871"/>
    </source>
</evidence>
<dbReference type="PATRIC" id="fig|226186.12.peg.1212"/>
<dbReference type="PANTHER" id="PTHR40055:SF1">
    <property type="entry name" value="TRANSCRIPTIONAL REGULATOR YGIV-RELATED"/>
    <property type="match status" value="1"/>
</dbReference>
<keyword evidence="3" id="KW-1185">Reference proteome</keyword>
<feature type="domain" description="AraC effector-binding" evidence="1">
    <location>
        <begin position="1"/>
        <end position="101"/>
    </location>
</feature>
<sequence>MDDPSITPTEKCRFYLGITLRDDTKARPVPGIMQIPGGRYAVFRHTGSYSSLHKVYRSIYEEWFPKSKYHPQSTFSFEMYMNHPSTTETSELLTEIYIPVIRK</sequence>
<evidence type="ECO:0000313" key="2">
    <source>
        <dbReference type="EMBL" id="AAO76295.1"/>
    </source>
</evidence>
<gene>
    <name evidence="2" type="ordered locus">BT_1188</name>
</gene>
<dbReference type="InterPro" id="IPR029442">
    <property type="entry name" value="GyrI-like"/>
</dbReference>
<evidence type="ECO:0000313" key="3">
    <source>
        <dbReference type="Proteomes" id="UP000001414"/>
    </source>
</evidence>
<dbReference type="Pfam" id="PF06445">
    <property type="entry name" value="GyrI-like"/>
    <property type="match status" value="1"/>
</dbReference>
<dbReference type="SUPFAM" id="SSF55136">
    <property type="entry name" value="Probable bacterial effector-binding domain"/>
    <property type="match status" value="1"/>
</dbReference>
<name>Q8A8H9_BACTN</name>
<protein>
    <submittedName>
        <fullName evidence="2">Transcription regulator</fullName>
    </submittedName>
</protein>
<dbReference type="FunCoup" id="Q8A8H9">
    <property type="interactions" value="3"/>
</dbReference>
<dbReference type="KEGG" id="bth:BT_1188"/>
<dbReference type="EMBL" id="AE015928">
    <property type="protein sequence ID" value="AAO76295.1"/>
    <property type="molecule type" value="Genomic_DNA"/>
</dbReference>
<dbReference type="InParanoid" id="Q8A8H9"/>
<dbReference type="OrthoDB" id="9816011at2"/>
<dbReference type="Proteomes" id="UP000001414">
    <property type="component" value="Chromosome"/>
</dbReference>
<reference evidence="2 3" key="2">
    <citation type="journal article" date="2009" name="Proc. Natl. Acad. Sci. U.S.A.">
        <title>Characterizing a model human gut microbiota composed of members of its two dominant bacterial phyla.</title>
        <authorList>
            <person name="Mahowald M.A."/>
            <person name="Rey F.E."/>
            <person name="Seedorf H."/>
            <person name="Turnbaugh P.J."/>
            <person name="Fulton R.S."/>
            <person name="Wollam A."/>
            <person name="Shah N."/>
            <person name="Wang C."/>
            <person name="Magrini V."/>
            <person name="Wilson R.K."/>
            <person name="Cantarel B.L."/>
            <person name="Coutinho P.M."/>
            <person name="Henrissat B."/>
            <person name="Crock L.W."/>
            <person name="Russell A."/>
            <person name="Verberkmoes N.C."/>
            <person name="Hettich R.L."/>
            <person name="Gordon J.I."/>
        </authorList>
    </citation>
    <scope>NUCLEOTIDE SEQUENCE [LARGE SCALE GENOMIC DNA]</scope>
    <source>
        <strain evidence="3">ATCC 29148 / DSM 2079 / JCM 5827 / CCUG 10774 / NCTC 10582 / VPI-5482 / E50</strain>
    </source>
</reference>
<dbReference type="SMART" id="SM00871">
    <property type="entry name" value="AraC_E_bind"/>
    <property type="match status" value="1"/>
</dbReference>
<dbReference type="AlphaFoldDB" id="Q8A8H9"/>
<accession>Q8A8H9</accession>
<dbReference type="eggNOG" id="COG2207">
    <property type="taxonomic scope" value="Bacteria"/>
</dbReference>
<dbReference type="Gene3D" id="3.20.80.10">
    <property type="entry name" value="Regulatory factor, effector binding domain"/>
    <property type="match status" value="1"/>
</dbReference>
<dbReference type="InterPro" id="IPR011256">
    <property type="entry name" value="Reg_factor_effector_dom_sf"/>
</dbReference>
<dbReference type="InterPro" id="IPR010499">
    <property type="entry name" value="AraC_E-bd"/>
</dbReference>
<dbReference type="SMR" id="Q8A8H9"/>
<organism evidence="2 3">
    <name type="scientific">Bacteroides thetaiotaomicron (strain ATCC 29148 / DSM 2079 / JCM 5827 / CCUG 10774 / NCTC 10582 / VPI-5482 / E50)</name>
    <dbReference type="NCBI Taxonomy" id="226186"/>
    <lineage>
        <taxon>Bacteria</taxon>
        <taxon>Pseudomonadati</taxon>
        <taxon>Bacteroidota</taxon>
        <taxon>Bacteroidia</taxon>
        <taxon>Bacteroidales</taxon>
        <taxon>Bacteroidaceae</taxon>
        <taxon>Bacteroides</taxon>
    </lineage>
</organism>
<dbReference type="EnsemblBacteria" id="AAO76295">
    <property type="protein sequence ID" value="AAO76295"/>
    <property type="gene ID" value="BT_1188"/>
</dbReference>
<proteinExistence type="predicted"/>
<dbReference type="STRING" id="226186.BT_1188"/>